<dbReference type="EMBL" id="JAVCAP010000026">
    <property type="protein sequence ID" value="MDP8568517.1"/>
    <property type="molecule type" value="Genomic_DNA"/>
</dbReference>
<feature type="compositionally biased region" description="Low complexity" evidence="1">
    <location>
        <begin position="432"/>
        <end position="446"/>
    </location>
</feature>
<feature type="compositionally biased region" description="Gly residues" evidence="1">
    <location>
        <begin position="334"/>
        <end position="344"/>
    </location>
</feature>
<feature type="compositionally biased region" description="Polar residues" evidence="1">
    <location>
        <begin position="19"/>
        <end position="33"/>
    </location>
</feature>
<reference evidence="4" key="1">
    <citation type="journal article" date="2019" name="Int. J. Syst. Evol. Microbiol.">
        <title>The Global Catalogue of Microorganisms (GCM) 10K type strain sequencing project: providing services to taxonomists for standard genome sequencing and annotation.</title>
        <authorList>
            <consortium name="The Broad Institute Genomics Platform"/>
            <consortium name="The Broad Institute Genome Sequencing Center for Infectious Disease"/>
            <person name="Wu L."/>
            <person name="Ma J."/>
        </authorList>
    </citation>
    <scope>NUCLEOTIDE SEQUENCE [LARGE SCALE GENOMIC DNA]</scope>
    <source>
        <strain evidence="4">VKM B-3159</strain>
    </source>
</reference>
<evidence type="ECO:0000313" key="4">
    <source>
        <dbReference type="Proteomes" id="UP001225906"/>
    </source>
</evidence>
<feature type="region of interest" description="Disordered" evidence="1">
    <location>
        <begin position="331"/>
        <end position="692"/>
    </location>
</feature>
<feature type="compositionally biased region" description="Low complexity" evidence="1">
    <location>
        <begin position="345"/>
        <end position="354"/>
    </location>
</feature>
<protein>
    <submittedName>
        <fullName evidence="3">Uncharacterized protein</fullName>
    </submittedName>
</protein>
<feature type="compositionally biased region" description="Polar residues" evidence="1">
    <location>
        <begin position="494"/>
        <end position="541"/>
    </location>
</feature>
<feature type="signal peptide" evidence="2">
    <location>
        <begin position="1"/>
        <end position="22"/>
    </location>
</feature>
<dbReference type="Proteomes" id="UP001225906">
    <property type="component" value="Unassembled WGS sequence"/>
</dbReference>
<evidence type="ECO:0000313" key="3">
    <source>
        <dbReference type="EMBL" id="MDP8568517.1"/>
    </source>
</evidence>
<proteinExistence type="predicted"/>
<name>A0ABT9JVB2_9PROT</name>
<organism evidence="3 4">
    <name type="scientific">Methylophilus aquaticus</name>
    <dbReference type="NCBI Taxonomy" id="1971610"/>
    <lineage>
        <taxon>Bacteria</taxon>
        <taxon>Pseudomonadati</taxon>
        <taxon>Pseudomonadota</taxon>
        <taxon>Betaproteobacteria</taxon>
        <taxon>Nitrosomonadales</taxon>
        <taxon>Methylophilaceae</taxon>
        <taxon>Methylophilus</taxon>
    </lineage>
</organism>
<evidence type="ECO:0000256" key="2">
    <source>
        <dbReference type="SAM" id="SignalP"/>
    </source>
</evidence>
<feature type="compositionally biased region" description="Basic and acidic residues" evidence="1">
    <location>
        <begin position="41"/>
        <end position="68"/>
    </location>
</feature>
<feature type="region of interest" description="Disordered" evidence="1">
    <location>
        <begin position="19"/>
        <end position="85"/>
    </location>
</feature>
<feature type="compositionally biased region" description="Polar residues" evidence="1">
    <location>
        <begin position="386"/>
        <end position="401"/>
    </location>
</feature>
<evidence type="ECO:0000256" key="1">
    <source>
        <dbReference type="SAM" id="MobiDB-lite"/>
    </source>
</evidence>
<keyword evidence="2" id="KW-0732">Signal</keyword>
<accession>A0ABT9JVB2</accession>
<keyword evidence="4" id="KW-1185">Reference proteome</keyword>
<feature type="region of interest" description="Disordered" evidence="1">
    <location>
        <begin position="730"/>
        <end position="772"/>
    </location>
</feature>
<comment type="caution">
    <text evidence="3">The sequence shown here is derived from an EMBL/GenBank/DDBJ whole genome shotgun (WGS) entry which is preliminary data.</text>
</comment>
<dbReference type="RefSeq" id="WP_306390243.1">
    <property type="nucleotide sequence ID" value="NZ_JAVCAP010000026.1"/>
</dbReference>
<sequence length="802" mass="82211">MQQNNLILAFLIGALTIPASQADENTPRQQRINRAQMAEEAAAKKTNERRAQKSSRDQGKGEKTRDQQDNDAQADKQTPLSAASDAATLQQDFIKDGLESLEIRPDIASKIATESTDPAKTTDAKTKLEQITDAAAHLDLVSVDPKVRKDVIDKISRSEKPKDTANEEVGKAAIDEVFGKNVTKLLPADKVPKARDVFVNLAKIQAALVTVGGDPNGKEVQDAVEEGAKLGVVNDEDARKVMEDGAHKVLDKSFPPAKPGEKLGDRLARMAKEQEKLQAELNAQKAAAAARAAAKARLAAAAKISKDKLGGAAFTQGAAGSTAIGRSVSAKVEAGGGGGSGTSSGAGTAKVGTGIVRSQHAGVGGSQVREDVASARLAAGDGGSTNAGQPTTGKQPTTNPGNDAAAPASSAPLNDQQHGPQAPILEDSEFNSPASAQAPTSQQPASEKTDTPGHGAQPSNNPSSSVTSPADEILISPNGGHVKVGDDGGGVQSADGNSRTTTTYFADGTYESNTVSVTRDSSGKVNSTTETQTTGTWASDTHGNKQKTSATTSTSTTRSSSNASSNNNNGNNNNQSSNDKDGDGKDDDDDTDNDDDNGDDDKKSEDPPPAEEAAADDSEAAKSEESKQSSSTPNPMDIGGGDSTQLAARTGGRIGNQEARRQQRGLDLARFGGAAGPNRDGKGGAPTLLTPEEKANAERALNMRLGGGVTNPNPLGKGNVVATDRDLKELHLRGNGGAKGPTESSAPATPQDPHSPLGGVGPAPVPAGGTRINGAAAKGAAINRQIKRNGQVNTDAVKSTVK</sequence>
<feature type="compositionally biased region" description="Acidic residues" evidence="1">
    <location>
        <begin position="584"/>
        <end position="599"/>
    </location>
</feature>
<feature type="chain" id="PRO_5045055484" evidence="2">
    <location>
        <begin position="23"/>
        <end position="802"/>
    </location>
</feature>
<feature type="compositionally biased region" description="Low complexity" evidence="1">
    <location>
        <begin position="548"/>
        <end position="577"/>
    </location>
</feature>
<gene>
    <name evidence="3" type="ORF">Q9291_11720</name>
</gene>